<dbReference type="AlphaFoldDB" id="A0A433B910"/>
<dbReference type="GO" id="GO:0005634">
    <property type="term" value="C:nucleus"/>
    <property type="evidence" value="ECO:0007669"/>
    <property type="project" value="UniProtKB-SubCell"/>
</dbReference>
<dbReference type="PANTHER" id="PTHR46459">
    <property type="entry name" value="E1A-BINDING PROTEIN P400-RELATED"/>
    <property type="match status" value="1"/>
</dbReference>
<comment type="subcellular location">
    <subcellularLocation>
        <location evidence="1">Nucleus</location>
    </subcellularLocation>
</comment>
<comment type="caution">
    <text evidence="9">The sequence shown here is derived from an EMBL/GenBank/DDBJ whole genome shotgun (WGS) entry which is preliminary data.</text>
</comment>
<dbReference type="Proteomes" id="UP000268093">
    <property type="component" value="Unassembled WGS sequence"/>
</dbReference>
<evidence type="ECO:0000313" key="10">
    <source>
        <dbReference type="Proteomes" id="UP000268093"/>
    </source>
</evidence>
<feature type="region of interest" description="Disordered" evidence="6">
    <location>
        <begin position="981"/>
        <end position="1010"/>
    </location>
</feature>
<keyword evidence="3" id="KW-0539">Nucleus</keyword>
<comment type="function">
    <text evidence="4">Component of the NuA4 histone acetyltransferase complex which is involved in transcriptional activation of selected genes principally by acetylation of nucleosomal histone H4 and H2A. The NuA4 complex is also involved in DNA repair.</text>
</comment>
<dbReference type="InterPro" id="IPR014012">
    <property type="entry name" value="HSA_dom"/>
</dbReference>
<evidence type="ECO:0000256" key="1">
    <source>
        <dbReference type="ARBA" id="ARBA00004123"/>
    </source>
</evidence>
<evidence type="ECO:0000259" key="7">
    <source>
        <dbReference type="PROSITE" id="PS50090"/>
    </source>
</evidence>
<feature type="compositionally biased region" description="Low complexity" evidence="6">
    <location>
        <begin position="995"/>
        <end position="1010"/>
    </location>
</feature>
<dbReference type="Pfam" id="PF07529">
    <property type="entry name" value="HSA"/>
    <property type="match status" value="1"/>
</dbReference>
<name>A0A433B910_9FUNG</name>
<organism evidence="9 10">
    <name type="scientific">Jimgerdemannia flammicorona</name>
    <dbReference type="NCBI Taxonomy" id="994334"/>
    <lineage>
        <taxon>Eukaryota</taxon>
        <taxon>Fungi</taxon>
        <taxon>Fungi incertae sedis</taxon>
        <taxon>Mucoromycota</taxon>
        <taxon>Mucoromycotina</taxon>
        <taxon>Endogonomycetes</taxon>
        <taxon>Endogonales</taxon>
        <taxon>Endogonaceae</taxon>
        <taxon>Jimgerdemannia</taxon>
    </lineage>
</organism>
<evidence type="ECO:0000256" key="6">
    <source>
        <dbReference type="SAM" id="MobiDB-lite"/>
    </source>
</evidence>
<feature type="region of interest" description="Disordered" evidence="6">
    <location>
        <begin position="107"/>
        <end position="199"/>
    </location>
</feature>
<evidence type="ECO:0000256" key="3">
    <source>
        <dbReference type="ARBA" id="ARBA00023242"/>
    </source>
</evidence>
<accession>A0A433B910</accession>
<feature type="compositionally biased region" description="Acidic residues" evidence="6">
    <location>
        <begin position="655"/>
        <end position="665"/>
    </location>
</feature>
<dbReference type="GO" id="GO:0035267">
    <property type="term" value="C:NuA4 histone acetyltransferase complex"/>
    <property type="evidence" value="ECO:0007669"/>
    <property type="project" value="TreeGrafter"/>
</dbReference>
<proteinExistence type="predicted"/>
<dbReference type="InterPro" id="IPR001005">
    <property type="entry name" value="SANT/Myb"/>
</dbReference>
<dbReference type="CDD" id="cd00167">
    <property type="entry name" value="SANT"/>
    <property type="match status" value="1"/>
</dbReference>
<dbReference type="EMBL" id="RBNI01015995">
    <property type="protein sequence ID" value="RUP11987.1"/>
    <property type="molecule type" value="Genomic_DNA"/>
</dbReference>
<protein>
    <recommendedName>
        <fullName evidence="5">Vacuolar import and degradation protein 21</fullName>
    </recommendedName>
</protein>
<evidence type="ECO:0000256" key="4">
    <source>
        <dbReference type="ARBA" id="ARBA00025178"/>
    </source>
</evidence>
<keyword evidence="2" id="KW-0156">Chromatin regulator</keyword>
<evidence type="ECO:0000313" key="9">
    <source>
        <dbReference type="EMBL" id="RUP11987.1"/>
    </source>
</evidence>
<feature type="region of interest" description="Disordered" evidence="6">
    <location>
        <begin position="871"/>
        <end position="907"/>
    </location>
</feature>
<evidence type="ECO:0000256" key="2">
    <source>
        <dbReference type="ARBA" id="ARBA00022853"/>
    </source>
</evidence>
<feature type="compositionally biased region" description="Low complexity" evidence="6">
    <location>
        <begin position="774"/>
        <end position="799"/>
    </location>
</feature>
<evidence type="ECO:0000259" key="8">
    <source>
        <dbReference type="PROSITE" id="PS51204"/>
    </source>
</evidence>
<dbReference type="Pfam" id="PF13921">
    <property type="entry name" value="Myb_DNA-bind_6"/>
    <property type="match status" value="1"/>
</dbReference>
<feature type="region of interest" description="Disordered" evidence="6">
    <location>
        <begin position="773"/>
        <end position="799"/>
    </location>
</feature>
<feature type="region of interest" description="Disordered" evidence="6">
    <location>
        <begin position="459"/>
        <end position="479"/>
    </location>
</feature>
<dbReference type="GO" id="GO:0006281">
    <property type="term" value="P:DNA repair"/>
    <property type="evidence" value="ECO:0007669"/>
    <property type="project" value="TreeGrafter"/>
</dbReference>
<feature type="region of interest" description="Disordered" evidence="6">
    <location>
        <begin position="698"/>
        <end position="719"/>
    </location>
</feature>
<feature type="domain" description="HSA" evidence="8">
    <location>
        <begin position="354"/>
        <end position="427"/>
    </location>
</feature>
<dbReference type="PROSITE" id="PS51204">
    <property type="entry name" value="HSA"/>
    <property type="match status" value="1"/>
</dbReference>
<gene>
    <name evidence="9" type="ORF">BC936DRAFT_139874</name>
</gene>
<dbReference type="PANTHER" id="PTHR46459:SF1">
    <property type="entry name" value="E1A-BINDING PROTEIN P400"/>
    <property type="match status" value="1"/>
</dbReference>
<feature type="compositionally biased region" description="Low complexity" evidence="6">
    <location>
        <begin position="114"/>
        <end position="125"/>
    </location>
</feature>
<dbReference type="OrthoDB" id="5364245at2759"/>
<dbReference type="SMART" id="SM00717">
    <property type="entry name" value="SANT"/>
    <property type="match status" value="1"/>
</dbReference>
<dbReference type="PROSITE" id="PS50090">
    <property type="entry name" value="MYB_LIKE"/>
    <property type="match status" value="1"/>
</dbReference>
<dbReference type="GO" id="GO:0003682">
    <property type="term" value="F:chromatin binding"/>
    <property type="evidence" value="ECO:0007669"/>
    <property type="project" value="TreeGrafter"/>
</dbReference>
<reference evidence="9 10" key="1">
    <citation type="journal article" date="2018" name="New Phytol.">
        <title>Phylogenomics of Endogonaceae and evolution of mycorrhizas within Mucoromycota.</title>
        <authorList>
            <person name="Chang Y."/>
            <person name="Desiro A."/>
            <person name="Na H."/>
            <person name="Sandor L."/>
            <person name="Lipzen A."/>
            <person name="Clum A."/>
            <person name="Barry K."/>
            <person name="Grigoriev I.V."/>
            <person name="Martin F.M."/>
            <person name="Stajich J.E."/>
            <person name="Smith M.E."/>
            <person name="Bonito G."/>
            <person name="Spatafora J.W."/>
        </authorList>
    </citation>
    <scope>NUCLEOTIDE SEQUENCE [LARGE SCALE GENOMIC DNA]</scope>
    <source>
        <strain evidence="9 10">GMNB39</strain>
    </source>
</reference>
<dbReference type="GO" id="GO:0006325">
    <property type="term" value="P:chromatin organization"/>
    <property type="evidence" value="ECO:0007669"/>
    <property type="project" value="UniProtKB-KW"/>
</dbReference>
<sequence>MPHRRIIDRRETLLKQLFVLMNHSDSNEAVMDVDLDAAKVNPDKLKEFLDNNKLGYMDVDVDANKVNPDKLKEFLDNNKLGYMDVDVDASKVNQDKLKAFLDNNKLGQEPLLSTPPHTTHETVPPKLKLNTNLSIPCHPLDTTDSPVATPPVELEGDHAELANGGAGSPSGSDDSQKHGSQSAETSPTRKHKRVLPPPERMVTRGVSGAIRHKSVDEIISERSAGIHPSSTRTSPATTPTIEKPKYPMIRMTAKRPPQRTITPPSRRMDSKHYYAQTYGGHKYPEAPREHSKAVDLYAWHMRIHKQPLYKVLQTAGKVLSTRDWKIARDELKLLRAMQRIETLKANHAWGFKQLKRHKAVPRTKTHWDQLLDEMKWMQTDFKEERRWKIATAYEVARWVMEWHEADDKQNVCVRRRSPSPRIFHPEDEMMDLEQDQVEGDAPISKDVDEMEDISLTVTAEASSATSHEPELKVEEPETPVDFSSVIKSDAMFGLASKEPVVKAEPQLESTDAFKPLKLRSQSDNELIDAMAIDGLEESKTTLKLKGKAVMPSDMLSMPPPVSPNLIHQYRSAIVDLQSDKTIFMLTAMADVMLLDPQSLFPDLPMYEPPKPEDNDAYWDEVEFGRVVPITKFIARKAVRREEPAIAGKKRRRPEDWDDGNMDAEEERLRDEPVKPLASFMRYDTAPLISPIFAPKKSKDLPGLQIPQPAPPNPALQRTPLNWTEEDDNLLTSLIRPFQYNWDLICDSMNSIRAPITGEHRVSWDCFERYKQKESTTTPTAASAPGSSSTSTSQPTTPVTPVRPLPLGLGNLPNNLLNASSNLSTPPSPTVASAALALQARQKKDSLKKAMPRVESMRRKQRQYSIFEAIKKTQKKREHAQKPSVAAPAPKSTIEAHGTSSTGQRLPSPMELSMMKHQRERQIAQALMEQQRQNMAAYALSGAQANSPIARPPHPGAIPMTHPLVQQVRPPQAAIGRGIPVASPQNKPMVRPPGAPGQQSAPGIQAQQPGQLPINRLSPAATRTLPPEQLQAALMMRQQQQMAMLAAAAAGGRPPVSAPLQRFGVTVSGGQPSG</sequence>
<dbReference type="SMART" id="SM00573">
    <property type="entry name" value="HSA"/>
    <property type="match status" value="1"/>
</dbReference>
<feature type="region of interest" description="Disordered" evidence="6">
    <location>
        <begin position="644"/>
        <end position="669"/>
    </location>
</feature>
<keyword evidence="10" id="KW-1185">Reference proteome</keyword>
<evidence type="ECO:0000256" key="5">
    <source>
        <dbReference type="ARBA" id="ARBA00029670"/>
    </source>
</evidence>
<feature type="domain" description="Myb-like" evidence="7">
    <location>
        <begin position="721"/>
        <end position="773"/>
    </location>
</feature>